<keyword evidence="7 11" id="KW-0547">Nucleotide-binding</keyword>
<gene>
    <name evidence="11 13" type="primary">nadD</name>
    <name evidence="13" type="ORF">YEW_KX46520</name>
</gene>
<dbReference type="FunFam" id="3.40.50.620:FF:000039">
    <property type="entry name" value="Probable nicotinate-nucleotide adenylyltransferase"/>
    <property type="match status" value="1"/>
</dbReference>
<keyword evidence="9 11" id="KW-0520">NAD</keyword>
<keyword evidence="13" id="KW-0456">Lyase</keyword>
<evidence type="ECO:0000256" key="8">
    <source>
        <dbReference type="ARBA" id="ARBA00022840"/>
    </source>
</evidence>
<keyword evidence="4 11" id="KW-0662">Pyridine nucleotide biosynthesis</keyword>
<dbReference type="Gene3D" id="3.40.50.620">
    <property type="entry name" value="HUPs"/>
    <property type="match status" value="1"/>
</dbReference>
<sequence length="244" mass="27724">MPNKSPTRTLYALFGGTFDPIHYGHLKPVEALAQQVGLQHIILLPNHVPPHRPQPEANAQQRLKMVELAVAGNPLFSVDSRELLRDTPSFTIDTLESLRKERGAERPLAFIIGQDSLLSLHKWHRWQSLLDVCHLLVCARPGYAVTLETPELQQWLDAHRVFDPQALSLRPHGAIYLADTPLLDISATDIRHRRHNGESCDDLLPRAVQRYIELQGLYRQKIKVAGTQQENDKSVGNRFEQHLC</sequence>
<comment type="pathway">
    <text evidence="2 11">Cofactor biosynthesis; NAD(+) biosynthesis; deamido-NAD(+) from nicotinate D-ribonucleotide: step 1/1.</text>
</comment>
<dbReference type="AlphaFoldDB" id="F4N603"/>
<evidence type="ECO:0000256" key="5">
    <source>
        <dbReference type="ARBA" id="ARBA00022679"/>
    </source>
</evidence>
<accession>F4N603</accession>
<dbReference type="InterPro" id="IPR014729">
    <property type="entry name" value="Rossmann-like_a/b/a_fold"/>
</dbReference>
<evidence type="ECO:0000313" key="13">
    <source>
        <dbReference type="EMBL" id="CBX73511.1"/>
    </source>
</evidence>
<comment type="function">
    <text evidence="1 11">Catalyzes the reversible adenylation of nicotinate mononucleotide (NaMN) to nicotinic acid adenine dinucleotide (NaAD).</text>
</comment>
<dbReference type="EC" id="2.7.7.18" evidence="11"/>
<comment type="similarity">
    <text evidence="3 11">Belongs to the NadD family.</text>
</comment>
<evidence type="ECO:0000256" key="9">
    <source>
        <dbReference type="ARBA" id="ARBA00023027"/>
    </source>
</evidence>
<dbReference type="PANTHER" id="PTHR39321">
    <property type="entry name" value="NICOTINATE-NUCLEOTIDE ADENYLYLTRANSFERASE-RELATED"/>
    <property type="match status" value="1"/>
</dbReference>
<reference evidence="13" key="1">
    <citation type="journal article" date="2011" name="BMC Genomics">
        <title>Shotgun sequencing of Yersinia enterocolitica strain W22703 (biotype 2, serotype O:9): genomic evidence for oscillation between invertebrates and mammals.</title>
        <authorList>
            <person name="Fuchs T.M."/>
            <person name="Brandt K."/>
            <person name="Starke M."/>
            <person name="Rattei T."/>
        </authorList>
    </citation>
    <scope>NUCLEOTIDE SEQUENCE</scope>
</reference>
<dbReference type="CDD" id="cd02165">
    <property type="entry name" value="NMNAT"/>
    <property type="match status" value="1"/>
</dbReference>
<dbReference type="UniPathway" id="UPA00253">
    <property type="reaction ID" value="UER00332"/>
</dbReference>
<dbReference type="EMBL" id="FR718729">
    <property type="protein sequence ID" value="CBX73511.1"/>
    <property type="molecule type" value="Genomic_DNA"/>
</dbReference>
<dbReference type="GO" id="GO:0009435">
    <property type="term" value="P:NAD+ biosynthetic process"/>
    <property type="evidence" value="ECO:0007669"/>
    <property type="project" value="UniProtKB-UniRule"/>
</dbReference>
<dbReference type="NCBIfam" id="TIGR00482">
    <property type="entry name" value="nicotinate (nicotinamide) nucleotide adenylyltransferase"/>
    <property type="match status" value="1"/>
</dbReference>
<keyword evidence="5 11" id="KW-0808">Transferase</keyword>
<evidence type="ECO:0000256" key="1">
    <source>
        <dbReference type="ARBA" id="ARBA00002324"/>
    </source>
</evidence>
<evidence type="ECO:0000256" key="10">
    <source>
        <dbReference type="ARBA" id="ARBA00048721"/>
    </source>
</evidence>
<evidence type="ECO:0000256" key="4">
    <source>
        <dbReference type="ARBA" id="ARBA00022642"/>
    </source>
</evidence>
<dbReference type="InterPro" id="IPR005248">
    <property type="entry name" value="NadD/NMNAT"/>
</dbReference>
<evidence type="ECO:0000256" key="11">
    <source>
        <dbReference type="HAMAP-Rule" id="MF_00244"/>
    </source>
</evidence>
<feature type="domain" description="Cytidyltransferase-like" evidence="12">
    <location>
        <begin position="13"/>
        <end position="193"/>
    </location>
</feature>
<evidence type="ECO:0000256" key="2">
    <source>
        <dbReference type="ARBA" id="ARBA00005019"/>
    </source>
</evidence>
<protein>
    <recommendedName>
        <fullName evidence="11">Probable nicotinate-nucleotide adenylyltransferase</fullName>
        <ecNumber evidence="11">2.7.7.18</ecNumber>
    </recommendedName>
    <alternativeName>
        <fullName evidence="11">Deamido-NAD(+) diphosphorylase</fullName>
    </alternativeName>
    <alternativeName>
        <fullName evidence="11">Deamido-NAD(+) pyrophosphorylase</fullName>
    </alternativeName>
    <alternativeName>
        <fullName evidence="11">Nicotinate mononucleotide adenylyltransferase</fullName>
        <shortName evidence="11">NaMN adenylyltransferase</shortName>
    </alternativeName>
</protein>
<proteinExistence type="inferred from homology"/>
<dbReference type="NCBIfam" id="NF000840">
    <property type="entry name" value="PRK00071.1-3"/>
    <property type="match status" value="1"/>
</dbReference>
<dbReference type="NCBIfam" id="TIGR00125">
    <property type="entry name" value="cyt_tran_rel"/>
    <property type="match status" value="1"/>
</dbReference>
<keyword evidence="8 11" id="KW-0067">ATP-binding</keyword>
<dbReference type="HAMAP" id="MF_00244">
    <property type="entry name" value="NaMN_adenylyltr"/>
    <property type="match status" value="1"/>
</dbReference>
<dbReference type="Pfam" id="PF01467">
    <property type="entry name" value="CTP_transf_like"/>
    <property type="match status" value="1"/>
</dbReference>
<comment type="catalytic activity">
    <reaction evidence="10 11">
        <text>nicotinate beta-D-ribonucleotide + ATP + H(+) = deamido-NAD(+) + diphosphate</text>
        <dbReference type="Rhea" id="RHEA:22860"/>
        <dbReference type="ChEBI" id="CHEBI:15378"/>
        <dbReference type="ChEBI" id="CHEBI:30616"/>
        <dbReference type="ChEBI" id="CHEBI:33019"/>
        <dbReference type="ChEBI" id="CHEBI:57502"/>
        <dbReference type="ChEBI" id="CHEBI:58437"/>
        <dbReference type="EC" id="2.7.7.18"/>
    </reaction>
</comment>
<name>F4N603_YEREN</name>
<dbReference type="SUPFAM" id="SSF52374">
    <property type="entry name" value="Nucleotidylyl transferase"/>
    <property type="match status" value="1"/>
</dbReference>
<dbReference type="PANTHER" id="PTHR39321:SF3">
    <property type="entry name" value="PHOSPHOPANTETHEINE ADENYLYLTRANSFERASE"/>
    <property type="match status" value="1"/>
</dbReference>
<dbReference type="GO" id="GO:0004515">
    <property type="term" value="F:nicotinate-nucleotide adenylyltransferase activity"/>
    <property type="evidence" value="ECO:0007669"/>
    <property type="project" value="UniProtKB-UniRule"/>
</dbReference>
<evidence type="ECO:0000256" key="7">
    <source>
        <dbReference type="ARBA" id="ARBA00022741"/>
    </source>
</evidence>
<evidence type="ECO:0000256" key="6">
    <source>
        <dbReference type="ARBA" id="ARBA00022695"/>
    </source>
</evidence>
<evidence type="ECO:0000259" key="12">
    <source>
        <dbReference type="Pfam" id="PF01467"/>
    </source>
</evidence>
<dbReference type="GO" id="GO:0005524">
    <property type="term" value="F:ATP binding"/>
    <property type="evidence" value="ECO:0007669"/>
    <property type="project" value="UniProtKB-KW"/>
</dbReference>
<organism evidence="13">
    <name type="scientific">Yersinia enterocolitica W22703</name>
    <dbReference type="NCBI Taxonomy" id="913028"/>
    <lineage>
        <taxon>Bacteria</taxon>
        <taxon>Pseudomonadati</taxon>
        <taxon>Pseudomonadota</taxon>
        <taxon>Gammaproteobacteria</taxon>
        <taxon>Enterobacterales</taxon>
        <taxon>Yersiniaceae</taxon>
        <taxon>Yersinia</taxon>
    </lineage>
</organism>
<dbReference type="NCBIfam" id="NF000839">
    <property type="entry name" value="PRK00071.1-1"/>
    <property type="match status" value="1"/>
</dbReference>
<dbReference type="GO" id="GO:0016829">
    <property type="term" value="F:lyase activity"/>
    <property type="evidence" value="ECO:0007669"/>
    <property type="project" value="UniProtKB-KW"/>
</dbReference>
<dbReference type="InterPro" id="IPR004821">
    <property type="entry name" value="Cyt_trans-like"/>
</dbReference>
<evidence type="ECO:0000256" key="3">
    <source>
        <dbReference type="ARBA" id="ARBA00009014"/>
    </source>
</evidence>
<keyword evidence="6 11" id="KW-0548">Nucleotidyltransferase</keyword>